<keyword evidence="1" id="KW-0539">Nucleus</keyword>
<dbReference type="EMBL" id="JBANMG010000008">
    <property type="protein sequence ID" value="KAK6949972.1"/>
    <property type="molecule type" value="Genomic_DNA"/>
</dbReference>
<comment type="caution">
    <text evidence="5">The sequence shown here is derived from an EMBL/GenBank/DDBJ whole genome shotgun (WGS) entry which is preliminary data.</text>
</comment>
<dbReference type="PANTHER" id="PTHR15696">
    <property type="entry name" value="SMG-7 SUPPRESSOR WITH MORPHOLOGICAL EFFECT ON GENITALIA PROTEIN 7"/>
    <property type="match status" value="1"/>
</dbReference>
<keyword evidence="6" id="KW-1185">Reference proteome</keyword>
<dbReference type="Pfam" id="PF10373">
    <property type="entry name" value="EST1_DNA_bind"/>
    <property type="match status" value="1"/>
</dbReference>
<dbReference type="GO" id="GO:0005634">
    <property type="term" value="C:nucleus"/>
    <property type="evidence" value="ECO:0007669"/>
    <property type="project" value="UniProtKB-SubCell"/>
</dbReference>
<dbReference type="GO" id="GO:0000184">
    <property type="term" value="P:nuclear-transcribed mRNA catabolic process, nonsense-mediated decay"/>
    <property type="evidence" value="ECO:0007669"/>
    <property type="project" value="UniProtKB-KW"/>
</dbReference>
<feature type="domain" description="DNA/RNA-binding" evidence="3">
    <location>
        <begin position="201"/>
        <end position="484"/>
    </location>
</feature>
<proteinExistence type="predicted"/>
<sequence length="1024" mass="112868">MENPRDKARASWGDAQKIRTDIMAKISSLKKERGTTNTTSAFEEVEQTMAEFRLACMNVINHDFEYAATKNVEHFLWHAHTFLNGEYRKVMSRLLAQNQVVVRRKLEKQYRGFLRTSQSFYRVYIQRLSGRFYIPQLHQVAHGTDIEPETIPPPDSTPPSRLRAMILKSCQITLVHLGDLVRYRCQMTEKLSNSSTNFDKALEYYGLANAIDPDDGSAHHQLAVLYQLQARHLDIVYHFHRSICIAKPHQLGLANLEREFKGLENSSAARKGPKDPNETMVTWFLRLHAFFFQGEPFSQQSELEEEVLHRVEMAMKSDPDDTILRRMTFINIAAYDVALEKVTASWTMQGSQSAQFLLRFNIRTFVVLLRVLKAGLLNESATSPASQNQSENGNSTESPICFSQLLTRLLPFIRIYISWIYVSQTDTNKYREFLEPFVSDVYGLLADTLTLLNAIIDQVAATATSRYLLPEDVEALGLRPFANENLPLFIHPGDLLCPSSPKKSKSRKPRQRASGCQYRSDTEAVWRIRDIVYCGVLLAESPGCPLVMALRQHGGRDVECWDFTDKPSEQVPAGEAIMSRMLKKLKLGNPKITPEDSARGSMGFSSPDIAVTNAEQPDGDDDMDPVPQPQAYKGKTTEERSKFSLLDTDLSGDSEMVNMVNKLLDPTEDSRPPSSQTHADTSYGMNTTTANEVFGQLGANSEHTSAQPSPVSKTITSLPWGYFYKPTPHRSGSQSNNQLPPDGDYIPRSVHGQLDSLEPSSYLNGLATGTHQAQVYGKPGKPMAPSPAFNRHESRDSRDSLEASRHAVLDSLTSALYAQHGLVPNDMPSSDNFANRAAASPYLGPRGSTPGTSGSPYAPGSNSPYLSNLGLSIGTTSMERSASQLAAVSNPQSSPRLSWSSKPFGAYGGFQDARSYPQNASSPTGIESAAVLPVGTKGTVPRRKAPGPPTPAQQPQSPWLQEPTKSSSTLAFSHPSSLYGGTPAVPPVGLSNMVLSNGSHNASTPFGRLGAGSNSGYNPARRHD</sequence>
<evidence type="ECO:0000256" key="1">
    <source>
        <dbReference type="RuleBase" id="RU369098"/>
    </source>
</evidence>
<evidence type="ECO:0000256" key="2">
    <source>
        <dbReference type="SAM" id="MobiDB-lite"/>
    </source>
</evidence>
<dbReference type="AlphaFoldDB" id="A0AAX6MCP6"/>
<evidence type="ECO:0000259" key="3">
    <source>
        <dbReference type="Pfam" id="PF10373"/>
    </source>
</evidence>
<feature type="compositionally biased region" description="Basic and acidic residues" evidence="2">
    <location>
        <begin position="790"/>
        <end position="803"/>
    </location>
</feature>
<feature type="compositionally biased region" description="Polar residues" evidence="2">
    <location>
        <begin position="995"/>
        <end position="1004"/>
    </location>
</feature>
<evidence type="ECO:0000259" key="4">
    <source>
        <dbReference type="Pfam" id="PF10374"/>
    </source>
</evidence>
<dbReference type="PANTHER" id="PTHR15696:SF36">
    <property type="entry name" value="NONSENSE-MEDIATED MRNA DECAY FACTOR"/>
    <property type="match status" value="1"/>
</dbReference>
<organism evidence="5 6">
    <name type="scientific">Daldinia eschscholtzii</name>
    <dbReference type="NCBI Taxonomy" id="292717"/>
    <lineage>
        <taxon>Eukaryota</taxon>
        <taxon>Fungi</taxon>
        <taxon>Dikarya</taxon>
        <taxon>Ascomycota</taxon>
        <taxon>Pezizomycotina</taxon>
        <taxon>Sordariomycetes</taxon>
        <taxon>Xylariomycetidae</taxon>
        <taxon>Xylariales</taxon>
        <taxon>Hypoxylaceae</taxon>
        <taxon>Daldinia</taxon>
    </lineage>
</organism>
<dbReference type="InterPro" id="IPR045153">
    <property type="entry name" value="Est1/Ebs1-like"/>
</dbReference>
<feature type="compositionally biased region" description="Polar residues" evidence="2">
    <location>
        <begin position="730"/>
        <end position="739"/>
    </location>
</feature>
<feature type="region of interest" description="Disordered" evidence="2">
    <location>
        <begin position="589"/>
        <end position="650"/>
    </location>
</feature>
<protein>
    <recommendedName>
        <fullName evidence="1">Nonsense-mediated mRNA decay factor</fullName>
    </recommendedName>
</protein>
<dbReference type="InterPro" id="IPR019458">
    <property type="entry name" value="Est1-like_N"/>
</dbReference>
<name>A0AAX6MCP6_9PEZI</name>
<evidence type="ECO:0000313" key="5">
    <source>
        <dbReference type="EMBL" id="KAK6949972.1"/>
    </source>
</evidence>
<feature type="domain" description="Telomerase activating protein Est1-like N-terminal" evidence="4">
    <location>
        <begin position="72"/>
        <end position="187"/>
    </location>
</feature>
<evidence type="ECO:0000313" key="6">
    <source>
        <dbReference type="Proteomes" id="UP001369815"/>
    </source>
</evidence>
<dbReference type="Gene3D" id="1.25.40.10">
    <property type="entry name" value="Tetratricopeptide repeat domain"/>
    <property type="match status" value="1"/>
</dbReference>
<feature type="region of interest" description="Disordered" evidence="2">
    <location>
        <begin position="995"/>
        <end position="1024"/>
    </location>
</feature>
<feature type="compositionally biased region" description="Low complexity" evidence="2">
    <location>
        <begin position="844"/>
        <end position="861"/>
    </location>
</feature>
<feature type="region of interest" description="Disordered" evidence="2">
    <location>
        <begin position="664"/>
        <end position="685"/>
    </location>
</feature>
<dbReference type="InterPro" id="IPR018834">
    <property type="entry name" value="DNA/RNA-bd_Est1-type"/>
</dbReference>
<reference evidence="5 6" key="1">
    <citation type="journal article" date="2024" name="Front Chem Biol">
        <title>Unveiling the potential of Daldinia eschscholtzii MFLUCC 19-0629 through bioactivity and bioinformatics studies for enhanced sustainable agriculture production.</title>
        <authorList>
            <person name="Brooks S."/>
            <person name="Weaver J.A."/>
            <person name="Klomchit A."/>
            <person name="Alharthi S.A."/>
            <person name="Onlamun T."/>
            <person name="Nurani R."/>
            <person name="Vong T.K."/>
            <person name="Alberti F."/>
            <person name="Greco C."/>
        </authorList>
    </citation>
    <scope>NUCLEOTIDE SEQUENCE [LARGE SCALE GENOMIC DNA]</scope>
    <source>
        <strain evidence="5">MFLUCC 19-0629</strain>
    </source>
</reference>
<feature type="compositionally biased region" description="Polar residues" evidence="2">
    <location>
        <begin position="758"/>
        <end position="773"/>
    </location>
</feature>
<comment type="function">
    <text evidence="1">Plays a role in nonsense-mediated mRNA decay.</text>
</comment>
<feature type="compositionally biased region" description="Polar residues" evidence="2">
    <location>
        <begin position="672"/>
        <end position="685"/>
    </location>
</feature>
<feature type="compositionally biased region" description="Polar residues" evidence="2">
    <location>
        <begin position="963"/>
        <end position="975"/>
    </location>
</feature>
<comment type="subcellular location">
    <subcellularLocation>
        <location evidence="1">Nucleus</location>
    </subcellularLocation>
</comment>
<dbReference type="Proteomes" id="UP001369815">
    <property type="component" value="Unassembled WGS sequence"/>
</dbReference>
<dbReference type="SUPFAM" id="SSF48452">
    <property type="entry name" value="TPR-like"/>
    <property type="match status" value="1"/>
</dbReference>
<dbReference type="InterPro" id="IPR011990">
    <property type="entry name" value="TPR-like_helical_dom_sf"/>
</dbReference>
<gene>
    <name evidence="5" type="ORF">Daesc_008295</name>
</gene>
<feature type="region of interest" description="Disordered" evidence="2">
    <location>
        <begin position="827"/>
        <end position="861"/>
    </location>
</feature>
<feature type="region of interest" description="Disordered" evidence="2">
    <location>
        <begin position="937"/>
        <end position="975"/>
    </location>
</feature>
<dbReference type="Pfam" id="PF10374">
    <property type="entry name" value="EST1"/>
    <property type="match status" value="1"/>
</dbReference>
<accession>A0AAX6MCP6</accession>
<keyword evidence="1" id="KW-0866">Nonsense-mediated mRNA decay</keyword>
<feature type="region of interest" description="Disordered" evidence="2">
    <location>
        <begin position="726"/>
        <end position="803"/>
    </location>
</feature>